<dbReference type="InterPro" id="IPR012340">
    <property type="entry name" value="NA-bd_OB-fold"/>
</dbReference>
<comment type="caution">
    <text evidence="10">The sequence shown here is derived from an EMBL/GenBank/DDBJ whole genome shotgun (WGS) entry which is preliminary data.</text>
</comment>
<keyword evidence="6 8" id="KW-0269">Exonuclease</keyword>
<dbReference type="InterPro" id="IPR013223">
    <property type="entry name" value="RNase_B_OB_dom"/>
</dbReference>
<keyword evidence="5 8" id="KW-0378">Hydrolase</keyword>
<feature type="domain" description="S1 motif" evidence="9">
    <location>
        <begin position="614"/>
        <end position="690"/>
    </location>
</feature>
<evidence type="ECO:0000256" key="6">
    <source>
        <dbReference type="ARBA" id="ARBA00022839"/>
    </source>
</evidence>
<dbReference type="EMBL" id="DXBV01000054">
    <property type="protein sequence ID" value="HIZ30754.1"/>
    <property type="molecule type" value="Genomic_DNA"/>
</dbReference>
<evidence type="ECO:0000313" key="10">
    <source>
        <dbReference type="EMBL" id="HIZ30754.1"/>
    </source>
</evidence>
<gene>
    <name evidence="8" type="primary">rnr</name>
    <name evidence="10" type="ORF">H9813_05925</name>
</gene>
<evidence type="ECO:0000256" key="5">
    <source>
        <dbReference type="ARBA" id="ARBA00022801"/>
    </source>
</evidence>
<dbReference type="GO" id="GO:0003723">
    <property type="term" value="F:RNA binding"/>
    <property type="evidence" value="ECO:0007669"/>
    <property type="project" value="UniProtKB-UniRule"/>
</dbReference>
<organism evidence="10 11">
    <name type="scientific">Candidatus Allofournierella merdipullorum</name>
    <dbReference type="NCBI Taxonomy" id="2838595"/>
    <lineage>
        <taxon>Bacteria</taxon>
        <taxon>Bacillati</taxon>
        <taxon>Bacillota</taxon>
        <taxon>Clostridia</taxon>
        <taxon>Eubacteriales</taxon>
        <taxon>Oscillospiraceae</taxon>
        <taxon>Allofournierella</taxon>
    </lineage>
</organism>
<name>A0A9D2E4F9_9FIRM</name>
<dbReference type="InterPro" id="IPR003029">
    <property type="entry name" value="S1_domain"/>
</dbReference>
<dbReference type="InterPro" id="IPR050180">
    <property type="entry name" value="RNR_Ribonuclease"/>
</dbReference>
<dbReference type="GO" id="GO:0005829">
    <property type="term" value="C:cytosol"/>
    <property type="evidence" value="ECO:0007669"/>
    <property type="project" value="TreeGrafter"/>
</dbReference>
<dbReference type="PROSITE" id="PS50126">
    <property type="entry name" value="S1"/>
    <property type="match status" value="1"/>
</dbReference>
<dbReference type="PANTHER" id="PTHR23355:SF9">
    <property type="entry name" value="DIS3-LIKE EXONUCLEASE 2"/>
    <property type="match status" value="1"/>
</dbReference>
<dbReference type="Pfam" id="PF00575">
    <property type="entry name" value="S1"/>
    <property type="match status" value="1"/>
</dbReference>
<keyword evidence="4 8" id="KW-0540">Nuclease</keyword>
<dbReference type="GO" id="GO:0008859">
    <property type="term" value="F:exoribonuclease II activity"/>
    <property type="evidence" value="ECO:0007669"/>
    <property type="project" value="UniProtKB-UniRule"/>
</dbReference>
<comment type="similarity">
    <text evidence="8">Belongs to the RNR ribonuclease family. RNase R subfamily.</text>
</comment>
<comment type="catalytic activity">
    <reaction evidence="1 8">
        <text>Exonucleolytic cleavage in the 3'- to 5'-direction to yield nucleoside 5'-phosphates.</text>
        <dbReference type="EC" id="3.1.13.1"/>
    </reaction>
</comment>
<proteinExistence type="inferred from homology"/>
<comment type="function">
    <text evidence="8">3'-5' exoribonuclease that releases 5'-nucleoside monophosphates and is involved in maturation of structured RNAs.</text>
</comment>
<reference evidence="10" key="1">
    <citation type="journal article" date="2021" name="PeerJ">
        <title>Extensive microbial diversity within the chicken gut microbiome revealed by metagenomics and culture.</title>
        <authorList>
            <person name="Gilroy R."/>
            <person name="Ravi A."/>
            <person name="Getino M."/>
            <person name="Pursley I."/>
            <person name="Horton D.L."/>
            <person name="Alikhan N.F."/>
            <person name="Baker D."/>
            <person name="Gharbi K."/>
            <person name="Hall N."/>
            <person name="Watson M."/>
            <person name="Adriaenssens E.M."/>
            <person name="Foster-Nyarko E."/>
            <person name="Jarju S."/>
            <person name="Secka A."/>
            <person name="Antonio M."/>
            <person name="Oren A."/>
            <person name="Chaudhuri R.R."/>
            <person name="La Ragione R."/>
            <person name="Hildebrand F."/>
            <person name="Pallen M.J."/>
        </authorList>
    </citation>
    <scope>NUCLEOTIDE SEQUENCE</scope>
    <source>
        <strain evidence="10">ChiGjej4B4-18154</strain>
    </source>
</reference>
<evidence type="ECO:0000256" key="3">
    <source>
        <dbReference type="ARBA" id="ARBA00022490"/>
    </source>
</evidence>
<dbReference type="GO" id="GO:0006402">
    <property type="term" value="P:mRNA catabolic process"/>
    <property type="evidence" value="ECO:0007669"/>
    <property type="project" value="TreeGrafter"/>
</dbReference>
<protein>
    <recommendedName>
        <fullName evidence="8">Ribonuclease R</fullName>
        <shortName evidence="8">RNase R</shortName>
        <ecNumber evidence="8">3.1.13.1</ecNumber>
    </recommendedName>
</protein>
<dbReference type="Pfam" id="PF08206">
    <property type="entry name" value="OB_RNB"/>
    <property type="match status" value="1"/>
</dbReference>
<evidence type="ECO:0000256" key="8">
    <source>
        <dbReference type="HAMAP-Rule" id="MF_01895"/>
    </source>
</evidence>
<keyword evidence="7 8" id="KW-0694">RNA-binding</keyword>
<dbReference type="InterPro" id="IPR011805">
    <property type="entry name" value="RNase_R"/>
</dbReference>
<dbReference type="SUPFAM" id="SSF50249">
    <property type="entry name" value="Nucleic acid-binding proteins"/>
    <property type="match status" value="3"/>
</dbReference>
<reference evidence="10" key="2">
    <citation type="submission" date="2021-04" db="EMBL/GenBank/DDBJ databases">
        <authorList>
            <person name="Gilroy R."/>
        </authorList>
    </citation>
    <scope>NUCLEOTIDE SEQUENCE</scope>
    <source>
        <strain evidence="10">ChiGjej4B4-18154</strain>
    </source>
</reference>
<dbReference type="InterPro" id="IPR001900">
    <property type="entry name" value="RNase_II/R"/>
</dbReference>
<sequence length="691" mass="75023">MSIRSKVLRELEKRPRRLGELKSMLGNDKKVQRAVEELVESGRVLRKNGVLLVAKSGLAESALPCKLVKLGENFAFAAQADGPDIFIPGRGLNGAMPGDGVLVKLFDKPRVPGSLEGEVVAVTEPRDTFVGVVVAENGKLFLSPDDCPFLRLQIKKSAAGGVRAGDKAAVELLERGAGYADHRAGVAMRFGSADKARQCVRALLYAAGRTRQFPDKVKAEARALTEPGPADFKKRLDLRAEPIFTIDCAETKDIDDAISISASADGWQLGVHIADVSHYVRAGSALDKEALERGTSVYFADSVIPMLPRQLSNGVCSLNEGVDRLAFSCIMQLDAAGAIKNFRFEKTVIRSRVKGVYSEINALLAGAGDEALVEKYAPVASQLPVMVQLYQRLDAARKARGCIDIESDEAKLLLDEEGRCIGLEKRQRGLSERMIEEFMLLANRCAAKLARSHQLPFVYRVHESPDAEKTERLKDLLHIAGLNADFKGEAPTVAELAAILDATRGKPLERAVHMGVLRSMAKACYEPSPKGHFGLALQDYAHFTSPIRRYPDLAIHRILSEFCAGVSGRELESRYTDFAAIASQQSSAAEVAAMQLERSADSCYKAEYMAAHLGETFPGRVSGVSRHGFFVELENTAEGFVNADTLGGEPELVEGFSLRAGGRRWQLGDEVLVKAVGADVALGRVDFQLAE</sequence>
<evidence type="ECO:0000256" key="4">
    <source>
        <dbReference type="ARBA" id="ARBA00022722"/>
    </source>
</evidence>
<evidence type="ECO:0000259" key="9">
    <source>
        <dbReference type="PROSITE" id="PS50126"/>
    </source>
</evidence>
<dbReference type="PROSITE" id="PS01175">
    <property type="entry name" value="RIBONUCLEASE_II"/>
    <property type="match status" value="1"/>
</dbReference>
<dbReference type="Gene3D" id="2.40.50.140">
    <property type="entry name" value="Nucleic acid-binding proteins"/>
    <property type="match status" value="2"/>
</dbReference>
<dbReference type="NCBIfam" id="TIGR00358">
    <property type="entry name" value="3_prime_RNase"/>
    <property type="match status" value="1"/>
</dbReference>
<dbReference type="Pfam" id="PF00773">
    <property type="entry name" value="RNB"/>
    <property type="match status" value="1"/>
</dbReference>
<evidence type="ECO:0000256" key="7">
    <source>
        <dbReference type="ARBA" id="ARBA00022884"/>
    </source>
</evidence>
<keyword evidence="3 8" id="KW-0963">Cytoplasm</keyword>
<dbReference type="InterPro" id="IPR022966">
    <property type="entry name" value="RNase_II/R_CS"/>
</dbReference>
<dbReference type="EC" id="3.1.13.1" evidence="8"/>
<accession>A0A9D2E4F9</accession>
<evidence type="ECO:0000256" key="2">
    <source>
        <dbReference type="ARBA" id="ARBA00004496"/>
    </source>
</evidence>
<dbReference type="Proteomes" id="UP000824035">
    <property type="component" value="Unassembled WGS sequence"/>
</dbReference>
<dbReference type="HAMAP" id="MF_01895">
    <property type="entry name" value="RNase_R"/>
    <property type="match status" value="1"/>
</dbReference>
<dbReference type="AlphaFoldDB" id="A0A9D2E4F9"/>
<dbReference type="SMART" id="SM00955">
    <property type="entry name" value="RNB"/>
    <property type="match status" value="1"/>
</dbReference>
<evidence type="ECO:0000313" key="11">
    <source>
        <dbReference type="Proteomes" id="UP000824035"/>
    </source>
</evidence>
<dbReference type="PANTHER" id="PTHR23355">
    <property type="entry name" value="RIBONUCLEASE"/>
    <property type="match status" value="1"/>
</dbReference>
<comment type="subcellular location">
    <subcellularLocation>
        <location evidence="2 8">Cytoplasm</location>
    </subcellularLocation>
</comment>
<dbReference type="InterPro" id="IPR004476">
    <property type="entry name" value="RNase_II/RNase_R"/>
</dbReference>
<evidence type="ECO:0000256" key="1">
    <source>
        <dbReference type="ARBA" id="ARBA00001849"/>
    </source>
</evidence>